<keyword evidence="7" id="KW-0408">Iron</keyword>
<dbReference type="PANTHER" id="PTHR42781">
    <property type="entry name" value="SPERMIDINE/PUTRESCINE IMPORT ATP-BINDING PROTEIN POTA"/>
    <property type="match status" value="1"/>
</dbReference>
<dbReference type="Pfam" id="PF03459">
    <property type="entry name" value="TOBE"/>
    <property type="match status" value="1"/>
</dbReference>
<dbReference type="InterPro" id="IPR015853">
    <property type="entry name" value="ABC_transpr_FbpC"/>
</dbReference>
<keyword evidence="1" id="KW-0813">Transport</keyword>
<feature type="domain" description="ABC transporter" evidence="11">
    <location>
        <begin position="13"/>
        <end position="243"/>
    </location>
</feature>
<dbReference type="Gene3D" id="2.40.50.100">
    <property type="match status" value="1"/>
</dbReference>
<dbReference type="InterPro" id="IPR008995">
    <property type="entry name" value="Mo/tungstate-bd_C_term_dom"/>
</dbReference>
<dbReference type="InterPro" id="IPR017871">
    <property type="entry name" value="ABC_transporter-like_CS"/>
</dbReference>
<dbReference type="InterPro" id="IPR004606">
    <property type="entry name" value="Mop_domain"/>
</dbReference>
<dbReference type="PROSITE" id="PS50893">
    <property type="entry name" value="ABC_TRANSPORTER_2"/>
    <property type="match status" value="1"/>
</dbReference>
<evidence type="ECO:0000313" key="14">
    <source>
        <dbReference type="Proteomes" id="UP000660675"/>
    </source>
</evidence>
<proteinExistence type="predicted"/>
<evidence type="ECO:0000256" key="7">
    <source>
        <dbReference type="ARBA" id="ARBA00023004"/>
    </source>
</evidence>
<protein>
    <submittedName>
        <fullName evidence="13">ABC transporter ATP-binding protein</fullName>
    </submittedName>
</protein>
<keyword evidence="9" id="KW-0472">Membrane</keyword>
<dbReference type="InterPro" id="IPR027417">
    <property type="entry name" value="P-loop_NTPase"/>
</dbReference>
<evidence type="ECO:0000256" key="5">
    <source>
        <dbReference type="ARBA" id="ARBA00022741"/>
    </source>
</evidence>
<dbReference type="InterPro" id="IPR003593">
    <property type="entry name" value="AAA+_ATPase"/>
</dbReference>
<accession>A0ABQ2W761</accession>
<dbReference type="CDD" id="cd03259">
    <property type="entry name" value="ABC_Carb_Solutes_like"/>
    <property type="match status" value="1"/>
</dbReference>
<keyword evidence="4 10" id="KW-0500">Molybdenum</keyword>
<dbReference type="Proteomes" id="UP000660675">
    <property type="component" value="Unassembled WGS sequence"/>
</dbReference>
<dbReference type="Gene3D" id="3.40.50.300">
    <property type="entry name" value="P-loop containing nucleotide triphosphate hydrolases"/>
    <property type="match status" value="1"/>
</dbReference>
<dbReference type="InterPro" id="IPR050093">
    <property type="entry name" value="ABC_SmlMolc_Importer"/>
</dbReference>
<name>A0ABQ2W761_9ACTN</name>
<keyword evidence="8" id="KW-0406">Ion transport</keyword>
<evidence type="ECO:0000256" key="8">
    <source>
        <dbReference type="ARBA" id="ARBA00023065"/>
    </source>
</evidence>
<dbReference type="SUPFAM" id="SSF50331">
    <property type="entry name" value="MOP-like"/>
    <property type="match status" value="1"/>
</dbReference>
<evidence type="ECO:0000256" key="10">
    <source>
        <dbReference type="PROSITE-ProRule" id="PRU01213"/>
    </source>
</evidence>
<dbReference type="SMART" id="SM00382">
    <property type="entry name" value="AAA"/>
    <property type="match status" value="1"/>
</dbReference>
<organism evidence="13 14">
    <name type="scientific">Streptomyces gelaticus</name>
    <dbReference type="NCBI Taxonomy" id="285446"/>
    <lineage>
        <taxon>Bacteria</taxon>
        <taxon>Bacillati</taxon>
        <taxon>Actinomycetota</taxon>
        <taxon>Actinomycetes</taxon>
        <taxon>Kitasatosporales</taxon>
        <taxon>Streptomycetaceae</taxon>
        <taxon>Streptomyces</taxon>
    </lineage>
</organism>
<dbReference type="InterPro" id="IPR005116">
    <property type="entry name" value="Transp-assoc_OB_typ1"/>
</dbReference>
<keyword evidence="3" id="KW-0410">Iron transport</keyword>
<dbReference type="SUPFAM" id="SSF52540">
    <property type="entry name" value="P-loop containing nucleoside triphosphate hydrolases"/>
    <property type="match status" value="1"/>
</dbReference>
<dbReference type="RefSeq" id="WP_189546569.1">
    <property type="nucleotide sequence ID" value="NZ_BMTF01000020.1"/>
</dbReference>
<evidence type="ECO:0000256" key="1">
    <source>
        <dbReference type="ARBA" id="ARBA00022448"/>
    </source>
</evidence>
<evidence type="ECO:0000256" key="3">
    <source>
        <dbReference type="ARBA" id="ARBA00022496"/>
    </source>
</evidence>
<evidence type="ECO:0000256" key="2">
    <source>
        <dbReference type="ARBA" id="ARBA00022475"/>
    </source>
</evidence>
<dbReference type="InterPro" id="IPR003439">
    <property type="entry name" value="ABC_transporter-like_ATP-bd"/>
</dbReference>
<evidence type="ECO:0000259" key="12">
    <source>
        <dbReference type="PROSITE" id="PS51866"/>
    </source>
</evidence>
<evidence type="ECO:0000313" key="13">
    <source>
        <dbReference type="EMBL" id="GGV91929.1"/>
    </source>
</evidence>
<dbReference type="PROSITE" id="PS00211">
    <property type="entry name" value="ABC_TRANSPORTER_1"/>
    <property type="match status" value="1"/>
</dbReference>
<comment type="caution">
    <text evidence="13">The sequence shown here is derived from an EMBL/GenBank/DDBJ whole genome shotgun (WGS) entry which is preliminary data.</text>
</comment>
<keyword evidence="6 13" id="KW-0067">ATP-binding</keyword>
<evidence type="ECO:0000256" key="9">
    <source>
        <dbReference type="ARBA" id="ARBA00023136"/>
    </source>
</evidence>
<dbReference type="Pfam" id="PF00005">
    <property type="entry name" value="ABC_tran"/>
    <property type="match status" value="1"/>
</dbReference>
<sequence>MTETHGLAARTAPDGLDARLVVDRGAFRLDVTLTVAPGEVVALLGPNGAGKTTALRALAGLTPLTGGHLRLDGAALERTPPESRPVGVVFQDYLLFPHLTALDNVAFGPRCQGAAKAEARAQAAQWLDRLGLADHSGAKPRRLSGGQAQRVALARALATRPRLLLLDEPLAALDARTRLEVRTQLRRHLAEFEAVAVLVTHDPLDAMVLADRLVVVEHGEVVQEGTPSDIARHPRTDYIAQLVGLNLHRGHAEGHTVRLDTGPAITTAEVLSGPVFVAFPPSAVTLHRSRPTGSSARNVWRCEVAGLETHGDQVRAALTGVLPLAADLTTVAAAELDLHPGAEVWATVKATQTHAYPV</sequence>
<keyword evidence="5" id="KW-0547">Nucleotide-binding</keyword>
<feature type="domain" description="Mop" evidence="12">
    <location>
        <begin position="293"/>
        <end position="357"/>
    </location>
</feature>
<evidence type="ECO:0000256" key="6">
    <source>
        <dbReference type="ARBA" id="ARBA00022840"/>
    </source>
</evidence>
<dbReference type="EMBL" id="BMTF01000020">
    <property type="protein sequence ID" value="GGV91929.1"/>
    <property type="molecule type" value="Genomic_DNA"/>
</dbReference>
<keyword evidence="2" id="KW-1003">Cell membrane</keyword>
<reference evidence="14" key="1">
    <citation type="journal article" date="2019" name="Int. J. Syst. Evol. Microbiol.">
        <title>The Global Catalogue of Microorganisms (GCM) 10K type strain sequencing project: providing services to taxonomists for standard genome sequencing and annotation.</title>
        <authorList>
            <consortium name="The Broad Institute Genomics Platform"/>
            <consortium name="The Broad Institute Genome Sequencing Center for Infectious Disease"/>
            <person name="Wu L."/>
            <person name="Ma J."/>
        </authorList>
    </citation>
    <scope>NUCLEOTIDE SEQUENCE [LARGE SCALE GENOMIC DNA]</scope>
    <source>
        <strain evidence="14">JCM 4376</strain>
    </source>
</reference>
<evidence type="ECO:0000256" key="4">
    <source>
        <dbReference type="ARBA" id="ARBA00022505"/>
    </source>
</evidence>
<evidence type="ECO:0000259" key="11">
    <source>
        <dbReference type="PROSITE" id="PS50893"/>
    </source>
</evidence>
<dbReference type="PROSITE" id="PS51866">
    <property type="entry name" value="MOP"/>
    <property type="match status" value="1"/>
</dbReference>
<keyword evidence="14" id="KW-1185">Reference proteome</keyword>
<dbReference type="GO" id="GO:0005524">
    <property type="term" value="F:ATP binding"/>
    <property type="evidence" value="ECO:0007669"/>
    <property type="project" value="UniProtKB-KW"/>
</dbReference>
<gene>
    <name evidence="13" type="ORF">GCM10015535_51630</name>
</gene>
<dbReference type="PANTHER" id="PTHR42781:SF4">
    <property type="entry name" value="SPERMIDINE_PUTRESCINE IMPORT ATP-BINDING PROTEIN POTA"/>
    <property type="match status" value="1"/>
</dbReference>